<accession>A0AAC9QWE2</accession>
<feature type="region of interest" description="Disordered" evidence="1">
    <location>
        <begin position="1"/>
        <end position="30"/>
    </location>
</feature>
<evidence type="ECO:0000256" key="1">
    <source>
        <dbReference type="SAM" id="MobiDB-lite"/>
    </source>
</evidence>
<evidence type="ECO:0000313" key="2">
    <source>
        <dbReference type="EMBL" id="ARD66826.1"/>
    </source>
</evidence>
<proteinExistence type="predicted"/>
<dbReference type="KEGG" id="elim:B2M23_15410"/>
<organism evidence="2 3">
    <name type="scientific">Eubacterium limosum</name>
    <dbReference type="NCBI Taxonomy" id="1736"/>
    <lineage>
        <taxon>Bacteria</taxon>
        <taxon>Bacillati</taxon>
        <taxon>Bacillota</taxon>
        <taxon>Clostridia</taxon>
        <taxon>Eubacteriales</taxon>
        <taxon>Eubacteriaceae</taxon>
        <taxon>Eubacterium</taxon>
    </lineage>
</organism>
<dbReference type="RefSeq" id="WP_038353898.1">
    <property type="nucleotide sequence ID" value="NZ_CP019962.1"/>
</dbReference>
<dbReference type="EMBL" id="CP019962">
    <property type="protein sequence ID" value="ARD66826.1"/>
    <property type="molecule type" value="Genomic_DNA"/>
</dbReference>
<evidence type="ECO:0000313" key="3">
    <source>
        <dbReference type="Proteomes" id="UP000192391"/>
    </source>
</evidence>
<gene>
    <name evidence="2" type="ORF">B2M23_15410</name>
</gene>
<protein>
    <submittedName>
        <fullName evidence="2">Uncharacterized protein</fullName>
    </submittedName>
</protein>
<sequence>MGQPDTGKIRYQRQPRSFRREGSTRRPPFSSLGKRLRLKRFFGELNSGGAVRTAPFIQIRKRDQASRTRPGIVPLWRDSRTLARSGINASQEASGVKAVPAGRLFLP</sequence>
<dbReference type="Proteomes" id="UP000192391">
    <property type="component" value="Chromosome"/>
</dbReference>
<reference evidence="3" key="1">
    <citation type="journal article" date="2017" name="Sci. Rep.">
        <title>Determination of the Genome and Primary Transcriptome of Syngas Fermenting Eubacterium limosum ATCC 8486.</title>
        <authorList>
            <person name="Song Y."/>
            <person name="Shin J."/>
            <person name="Jeong Y."/>
            <person name="Jin S."/>
            <person name="Lee J.K."/>
            <person name="Kim D.R."/>
            <person name="Kim S.C."/>
            <person name="Cho S."/>
            <person name="Cho B.K."/>
        </authorList>
    </citation>
    <scope>NUCLEOTIDE SEQUENCE [LARGE SCALE GENOMIC DNA]</scope>
    <source>
        <strain evidence="3">ATCC 8486</strain>
    </source>
</reference>
<dbReference type="AlphaFoldDB" id="A0AAC9QWE2"/>
<name>A0AAC9QWE2_EUBLI</name>